<sequence length="163" mass="17622">MFHLHPHHTGPRPGIEAARPALTLDRYVWNSSEQQLAMGGLATRSLCQLKLAAQAQVSLYRDEYEVSERFAAVLFVTGFVSAGFSAPLIGRSAQALLLLSYPNMSTDDRVRFWAFCASEVHPAAVSSLFCAALNIFVVVSLLSGRSFVGQAVLTASALMLGFS</sequence>
<dbReference type="AlphaFoldDB" id="A0A0D2NCD9"/>
<dbReference type="Proteomes" id="UP000054270">
    <property type="component" value="Unassembled WGS sequence"/>
</dbReference>
<dbReference type="OrthoDB" id="263957at2759"/>
<evidence type="ECO:0000256" key="1">
    <source>
        <dbReference type="SAM" id="Phobius"/>
    </source>
</evidence>
<keyword evidence="3" id="KW-1185">Reference proteome</keyword>
<name>A0A0D2NCD9_HYPSF</name>
<evidence type="ECO:0000313" key="2">
    <source>
        <dbReference type="EMBL" id="KJA14201.1"/>
    </source>
</evidence>
<accession>A0A0D2NCD9</accession>
<protein>
    <submittedName>
        <fullName evidence="2">Uncharacterized protein</fullName>
    </submittedName>
</protein>
<keyword evidence="1" id="KW-0472">Membrane</keyword>
<dbReference type="EMBL" id="KN817690">
    <property type="protein sequence ID" value="KJA14201.1"/>
    <property type="molecule type" value="Genomic_DNA"/>
</dbReference>
<feature type="transmembrane region" description="Helical" evidence="1">
    <location>
        <begin position="110"/>
        <end position="136"/>
    </location>
</feature>
<gene>
    <name evidence="2" type="ORF">HYPSUDRAFT_208912</name>
</gene>
<keyword evidence="1" id="KW-0812">Transmembrane</keyword>
<feature type="transmembrane region" description="Helical" evidence="1">
    <location>
        <begin position="70"/>
        <end position="89"/>
    </location>
</feature>
<proteinExistence type="predicted"/>
<organism evidence="2 3">
    <name type="scientific">Hypholoma sublateritium (strain FD-334 SS-4)</name>
    <dbReference type="NCBI Taxonomy" id="945553"/>
    <lineage>
        <taxon>Eukaryota</taxon>
        <taxon>Fungi</taxon>
        <taxon>Dikarya</taxon>
        <taxon>Basidiomycota</taxon>
        <taxon>Agaricomycotina</taxon>
        <taxon>Agaricomycetes</taxon>
        <taxon>Agaricomycetidae</taxon>
        <taxon>Agaricales</taxon>
        <taxon>Agaricineae</taxon>
        <taxon>Strophariaceae</taxon>
        <taxon>Hypholoma</taxon>
    </lineage>
</organism>
<reference evidence="3" key="1">
    <citation type="submission" date="2014-04" db="EMBL/GenBank/DDBJ databases">
        <title>Evolutionary Origins and Diversification of the Mycorrhizal Mutualists.</title>
        <authorList>
            <consortium name="DOE Joint Genome Institute"/>
            <consortium name="Mycorrhizal Genomics Consortium"/>
            <person name="Kohler A."/>
            <person name="Kuo A."/>
            <person name="Nagy L.G."/>
            <person name="Floudas D."/>
            <person name="Copeland A."/>
            <person name="Barry K.W."/>
            <person name="Cichocki N."/>
            <person name="Veneault-Fourrey C."/>
            <person name="LaButti K."/>
            <person name="Lindquist E.A."/>
            <person name="Lipzen A."/>
            <person name="Lundell T."/>
            <person name="Morin E."/>
            <person name="Murat C."/>
            <person name="Riley R."/>
            <person name="Ohm R."/>
            <person name="Sun H."/>
            <person name="Tunlid A."/>
            <person name="Henrissat B."/>
            <person name="Grigoriev I.V."/>
            <person name="Hibbett D.S."/>
            <person name="Martin F."/>
        </authorList>
    </citation>
    <scope>NUCLEOTIDE SEQUENCE [LARGE SCALE GENOMIC DNA]</scope>
    <source>
        <strain evidence="3">FD-334 SS-4</strain>
    </source>
</reference>
<evidence type="ECO:0000313" key="3">
    <source>
        <dbReference type="Proteomes" id="UP000054270"/>
    </source>
</evidence>
<keyword evidence="1" id="KW-1133">Transmembrane helix</keyword>